<evidence type="ECO:0000313" key="9">
    <source>
        <dbReference type="Proteomes" id="UP000444960"/>
    </source>
</evidence>
<sequence>MTGARSILLAEDDAAIAEPLARALAREGHECVIASTGTDALEKALSDEFALLILDLGLPGIDGLEVCRRVRVERPALAVLMLTARTDEVDFVVGLDAGADDYVGKPFRLAELLARVRALMRRSGGEPEDVVLDYGDIQLDSRARRVVVDGADLTLANREFDLLQFLMARPGQALSRDEIMTEVWGSTDLRSSKTLDMHISWIRRKIGDDQTGRRKHIVTVRGVGFRFDP</sequence>
<feature type="modified residue" description="4-aspartylphosphate" evidence="4">
    <location>
        <position position="55"/>
    </location>
</feature>
<dbReference type="Pfam" id="PF00072">
    <property type="entry name" value="Response_reg"/>
    <property type="match status" value="1"/>
</dbReference>
<evidence type="ECO:0000256" key="4">
    <source>
        <dbReference type="PROSITE-ProRule" id="PRU00169"/>
    </source>
</evidence>
<dbReference type="GO" id="GO:0032993">
    <property type="term" value="C:protein-DNA complex"/>
    <property type="evidence" value="ECO:0007669"/>
    <property type="project" value="TreeGrafter"/>
</dbReference>
<dbReference type="SMART" id="SM00448">
    <property type="entry name" value="REC"/>
    <property type="match status" value="1"/>
</dbReference>
<dbReference type="Proteomes" id="UP000444960">
    <property type="component" value="Unassembled WGS sequence"/>
</dbReference>
<dbReference type="Pfam" id="PF00486">
    <property type="entry name" value="Trans_reg_C"/>
    <property type="match status" value="1"/>
</dbReference>
<dbReference type="GO" id="GO:0006355">
    <property type="term" value="P:regulation of DNA-templated transcription"/>
    <property type="evidence" value="ECO:0007669"/>
    <property type="project" value="InterPro"/>
</dbReference>
<name>A0A7I9V9Q0_9ACTN</name>
<dbReference type="CDD" id="cd00383">
    <property type="entry name" value="trans_reg_C"/>
    <property type="match status" value="1"/>
</dbReference>
<evidence type="ECO:0000259" key="7">
    <source>
        <dbReference type="PROSITE" id="PS51755"/>
    </source>
</evidence>
<evidence type="ECO:0000256" key="5">
    <source>
        <dbReference type="PROSITE-ProRule" id="PRU01091"/>
    </source>
</evidence>
<feature type="domain" description="Response regulatory" evidence="6">
    <location>
        <begin position="6"/>
        <end position="120"/>
    </location>
</feature>
<dbReference type="FunFam" id="1.10.10.10:FF:000018">
    <property type="entry name" value="DNA-binding response regulator ResD"/>
    <property type="match status" value="1"/>
</dbReference>
<dbReference type="Gene3D" id="3.40.50.2300">
    <property type="match status" value="1"/>
</dbReference>
<keyword evidence="1 4" id="KW-0597">Phosphoprotein</keyword>
<reference evidence="9" key="1">
    <citation type="submission" date="2019-06" db="EMBL/GenBank/DDBJ databases">
        <title>Gordonia isolated from sludge of a wastewater treatment plant.</title>
        <authorList>
            <person name="Tamura T."/>
            <person name="Aoyama K."/>
            <person name="Kang Y."/>
            <person name="Saito S."/>
            <person name="Akiyama N."/>
            <person name="Yazawa K."/>
            <person name="Gonoi T."/>
            <person name="Mikami Y."/>
        </authorList>
    </citation>
    <scope>NUCLEOTIDE SEQUENCE [LARGE SCALE GENOMIC DNA]</scope>
    <source>
        <strain evidence="9">NBRC 107696</strain>
    </source>
</reference>
<dbReference type="InterPro" id="IPR001867">
    <property type="entry name" value="OmpR/PhoB-type_DNA-bd"/>
</dbReference>
<evidence type="ECO:0000259" key="6">
    <source>
        <dbReference type="PROSITE" id="PS50110"/>
    </source>
</evidence>
<evidence type="ECO:0000313" key="8">
    <source>
        <dbReference type="EMBL" id="GEE02049.1"/>
    </source>
</evidence>
<dbReference type="InterPro" id="IPR001789">
    <property type="entry name" value="Sig_transdc_resp-reg_receiver"/>
</dbReference>
<dbReference type="PROSITE" id="PS50110">
    <property type="entry name" value="RESPONSE_REGULATORY"/>
    <property type="match status" value="1"/>
</dbReference>
<dbReference type="PANTHER" id="PTHR48111:SF40">
    <property type="entry name" value="PHOSPHATE REGULON TRANSCRIPTIONAL REGULATORY PROTEIN PHOB"/>
    <property type="match status" value="1"/>
</dbReference>
<evidence type="ECO:0000256" key="3">
    <source>
        <dbReference type="ARBA" id="ARBA00023125"/>
    </source>
</evidence>
<dbReference type="Gene3D" id="6.10.250.690">
    <property type="match status" value="1"/>
</dbReference>
<proteinExistence type="predicted"/>
<dbReference type="InterPro" id="IPR039420">
    <property type="entry name" value="WalR-like"/>
</dbReference>
<accession>A0A7I9V9Q0</accession>
<protein>
    <submittedName>
        <fullName evidence="8">DNA-binding response regulator</fullName>
    </submittedName>
</protein>
<evidence type="ECO:0000256" key="1">
    <source>
        <dbReference type="ARBA" id="ARBA00022553"/>
    </source>
</evidence>
<dbReference type="RefSeq" id="WP_161895817.1">
    <property type="nucleotide sequence ID" value="NZ_BJOV01000005.1"/>
</dbReference>
<dbReference type="GO" id="GO:0000156">
    <property type="term" value="F:phosphorelay response regulator activity"/>
    <property type="evidence" value="ECO:0007669"/>
    <property type="project" value="TreeGrafter"/>
</dbReference>
<feature type="domain" description="OmpR/PhoB-type" evidence="7">
    <location>
        <begin position="129"/>
        <end position="229"/>
    </location>
</feature>
<dbReference type="OrthoDB" id="5243815at2"/>
<dbReference type="PROSITE" id="PS51755">
    <property type="entry name" value="OMPR_PHOB"/>
    <property type="match status" value="1"/>
</dbReference>
<keyword evidence="9" id="KW-1185">Reference proteome</keyword>
<dbReference type="SMART" id="SM00862">
    <property type="entry name" value="Trans_reg_C"/>
    <property type="match status" value="1"/>
</dbReference>
<dbReference type="Gene3D" id="1.10.10.10">
    <property type="entry name" value="Winged helix-like DNA-binding domain superfamily/Winged helix DNA-binding domain"/>
    <property type="match status" value="1"/>
</dbReference>
<keyword evidence="3 5" id="KW-0238">DNA-binding</keyword>
<gene>
    <name evidence="8" type="primary">vicR</name>
    <name evidence="8" type="ORF">nbrc107696_24950</name>
</gene>
<dbReference type="InterPro" id="IPR011006">
    <property type="entry name" value="CheY-like_superfamily"/>
</dbReference>
<dbReference type="SUPFAM" id="SSF52172">
    <property type="entry name" value="CheY-like"/>
    <property type="match status" value="1"/>
</dbReference>
<feature type="DNA-binding region" description="OmpR/PhoB-type" evidence="5">
    <location>
        <begin position="129"/>
        <end position="229"/>
    </location>
</feature>
<keyword evidence="2" id="KW-0902">Two-component regulatory system</keyword>
<dbReference type="PANTHER" id="PTHR48111">
    <property type="entry name" value="REGULATOR OF RPOS"/>
    <property type="match status" value="1"/>
</dbReference>
<comment type="caution">
    <text evidence="8">The sequence shown here is derived from an EMBL/GenBank/DDBJ whole genome shotgun (WGS) entry which is preliminary data.</text>
</comment>
<dbReference type="AlphaFoldDB" id="A0A7I9V9Q0"/>
<dbReference type="GO" id="GO:0000976">
    <property type="term" value="F:transcription cis-regulatory region binding"/>
    <property type="evidence" value="ECO:0007669"/>
    <property type="project" value="TreeGrafter"/>
</dbReference>
<organism evidence="8 9">
    <name type="scientific">Gordonia spumicola</name>
    <dbReference type="NCBI Taxonomy" id="589161"/>
    <lineage>
        <taxon>Bacteria</taxon>
        <taxon>Bacillati</taxon>
        <taxon>Actinomycetota</taxon>
        <taxon>Actinomycetes</taxon>
        <taxon>Mycobacteriales</taxon>
        <taxon>Gordoniaceae</taxon>
        <taxon>Gordonia</taxon>
    </lineage>
</organism>
<dbReference type="InterPro" id="IPR036388">
    <property type="entry name" value="WH-like_DNA-bd_sf"/>
</dbReference>
<dbReference type="GO" id="GO:0005829">
    <property type="term" value="C:cytosol"/>
    <property type="evidence" value="ECO:0007669"/>
    <property type="project" value="TreeGrafter"/>
</dbReference>
<dbReference type="EMBL" id="BJOV01000005">
    <property type="protein sequence ID" value="GEE02049.1"/>
    <property type="molecule type" value="Genomic_DNA"/>
</dbReference>
<evidence type="ECO:0000256" key="2">
    <source>
        <dbReference type="ARBA" id="ARBA00023012"/>
    </source>
</evidence>